<reference evidence="2" key="2">
    <citation type="submission" date="2020-06" db="EMBL/GenBank/DDBJ databases">
        <authorList>
            <person name="Sheffer M."/>
        </authorList>
    </citation>
    <scope>NUCLEOTIDE SEQUENCE</scope>
</reference>
<protein>
    <submittedName>
        <fullName evidence="2">Uncharacterized protein</fullName>
    </submittedName>
</protein>
<keyword evidence="3" id="KW-1185">Reference proteome</keyword>
<dbReference type="Proteomes" id="UP000807504">
    <property type="component" value="Unassembled WGS sequence"/>
</dbReference>
<comment type="caution">
    <text evidence="2">The sequence shown here is derived from an EMBL/GenBank/DDBJ whole genome shotgun (WGS) entry which is preliminary data.</text>
</comment>
<evidence type="ECO:0000313" key="2">
    <source>
        <dbReference type="EMBL" id="KAF8774678.1"/>
    </source>
</evidence>
<dbReference type="AlphaFoldDB" id="A0A8T0EM49"/>
<dbReference type="EMBL" id="JABXBU010002227">
    <property type="protein sequence ID" value="KAF8774678.1"/>
    <property type="molecule type" value="Genomic_DNA"/>
</dbReference>
<feature type="transmembrane region" description="Helical" evidence="1">
    <location>
        <begin position="42"/>
        <end position="64"/>
    </location>
</feature>
<gene>
    <name evidence="2" type="ORF">HNY73_017205</name>
</gene>
<accession>A0A8T0EM49</accession>
<name>A0A8T0EM49_ARGBR</name>
<keyword evidence="1" id="KW-1133">Transmembrane helix</keyword>
<evidence type="ECO:0000256" key="1">
    <source>
        <dbReference type="SAM" id="Phobius"/>
    </source>
</evidence>
<feature type="transmembrane region" description="Helical" evidence="1">
    <location>
        <begin position="79"/>
        <end position="99"/>
    </location>
</feature>
<organism evidence="2 3">
    <name type="scientific">Argiope bruennichi</name>
    <name type="common">Wasp spider</name>
    <name type="synonym">Aranea bruennichi</name>
    <dbReference type="NCBI Taxonomy" id="94029"/>
    <lineage>
        <taxon>Eukaryota</taxon>
        <taxon>Metazoa</taxon>
        <taxon>Ecdysozoa</taxon>
        <taxon>Arthropoda</taxon>
        <taxon>Chelicerata</taxon>
        <taxon>Arachnida</taxon>
        <taxon>Araneae</taxon>
        <taxon>Araneomorphae</taxon>
        <taxon>Entelegynae</taxon>
        <taxon>Araneoidea</taxon>
        <taxon>Araneidae</taxon>
        <taxon>Argiope</taxon>
    </lineage>
</organism>
<reference evidence="2" key="1">
    <citation type="journal article" date="2020" name="bioRxiv">
        <title>Chromosome-level reference genome of the European wasp spider Argiope bruennichi: a resource for studies on range expansion and evolutionary adaptation.</title>
        <authorList>
            <person name="Sheffer M.M."/>
            <person name="Hoppe A."/>
            <person name="Krehenwinkel H."/>
            <person name="Uhl G."/>
            <person name="Kuss A.W."/>
            <person name="Jensen L."/>
            <person name="Jensen C."/>
            <person name="Gillespie R.G."/>
            <person name="Hoff K.J."/>
            <person name="Prost S."/>
        </authorList>
    </citation>
    <scope>NUCLEOTIDE SEQUENCE</scope>
</reference>
<evidence type="ECO:0000313" key="3">
    <source>
        <dbReference type="Proteomes" id="UP000807504"/>
    </source>
</evidence>
<keyword evidence="1" id="KW-0812">Transmembrane</keyword>
<proteinExistence type="predicted"/>
<sequence>MIFAPVYQLNRKFFNQREILSQGQLHTLLFRISHDLADETSVICFLLVSSQMTVMFCTLASFMLSSDGPPSVPQICESLVIITLVPLSIIGISLCSSRINAQHQKMRKVIVRFKAKLIRQGNCDQSVFRCLNMMQEERFQVMSAAGIGTRPTS</sequence>
<keyword evidence="1" id="KW-0472">Membrane</keyword>